<evidence type="ECO:0000313" key="2">
    <source>
        <dbReference type="EMBL" id="CAG6637065.1"/>
    </source>
</evidence>
<dbReference type="EMBL" id="HBUF01096916">
    <property type="protein sequence ID" value="CAG6637065.1"/>
    <property type="molecule type" value="Transcribed_RNA"/>
</dbReference>
<keyword evidence="1" id="KW-1133">Transmembrane helix</keyword>
<sequence length="119" mass="12519">MGDHLGPSTSSLGLSSNLIISSTIISSWLSESWLEFPFLSTVLLFISLVVPIVCVSVISVVPVYFGRSIKCSPSVISVVVSICIRLGINSDTCCDAMNCDFGCFSCSVPKCSSGVISVT</sequence>
<accession>A0A8D8QT83</accession>
<keyword evidence="1" id="KW-0472">Membrane</keyword>
<dbReference type="AlphaFoldDB" id="A0A8D8QT83"/>
<proteinExistence type="predicted"/>
<protein>
    <submittedName>
        <fullName evidence="2">Uncharacterized protein</fullName>
    </submittedName>
</protein>
<organism evidence="2">
    <name type="scientific">Cacopsylla melanoneura</name>
    <dbReference type="NCBI Taxonomy" id="428564"/>
    <lineage>
        <taxon>Eukaryota</taxon>
        <taxon>Metazoa</taxon>
        <taxon>Ecdysozoa</taxon>
        <taxon>Arthropoda</taxon>
        <taxon>Hexapoda</taxon>
        <taxon>Insecta</taxon>
        <taxon>Pterygota</taxon>
        <taxon>Neoptera</taxon>
        <taxon>Paraneoptera</taxon>
        <taxon>Hemiptera</taxon>
        <taxon>Sternorrhyncha</taxon>
        <taxon>Psylloidea</taxon>
        <taxon>Psyllidae</taxon>
        <taxon>Psyllinae</taxon>
        <taxon>Cacopsylla</taxon>
    </lineage>
</organism>
<keyword evidence="1" id="KW-0812">Transmembrane</keyword>
<evidence type="ECO:0000256" key="1">
    <source>
        <dbReference type="SAM" id="Phobius"/>
    </source>
</evidence>
<name>A0A8D8QT83_9HEMI</name>
<feature type="transmembrane region" description="Helical" evidence="1">
    <location>
        <begin position="42"/>
        <end position="65"/>
    </location>
</feature>
<reference evidence="2" key="1">
    <citation type="submission" date="2021-05" db="EMBL/GenBank/DDBJ databases">
        <authorList>
            <person name="Alioto T."/>
            <person name="Alioto T."/>
            <person name="Gomez Garrido J."/>
        </authorList>
    </citation>
    <scope>NUCLEOTIDE SEQUENCE</scope>
</reference>
<dbReference type="EMBL" id="HBUF01096919">
    <property type="protein sequence ID" value="CAG6637094.1"/>
    <property type="molecule type" value="Transcribed_RNA"/>
</dbReference>